<dbReference type="Gene3D" id="2.30.40.10">
    <property type="entry name" value="Urease, subunit C, domain 1"/>
    <property type="match status" value="1"/>
</dbReference>
<dbReference type="CDD" id="cd00854">
    <property type="entry name" value="NagA"/>
    <property type="match status" value="1"/>
</dbReference>
<evidence type="ECO:0000256" key="1">
    <source>
        <dbReference type="ARBA" id="ARBA00010716"/>
    </source>
</evidence>
<dbReference type="Gene3D" id="3.20.20.140">
    <property type="entry name" value="Metal-dependent hydrolases"/>
    <property type="match status" value="1"/>
</dbReference>
<keyword evidence="3 5" id="KW-0378">Hydrolase</keyword>
<proteinExistence type="inferred from homology"/>
<dbReference type="PANTHER" id="PTHR11113:SF14">
    <property type="entry name" value="N-ACETYLGLUCOSAMINE-6-PHOSPHATE DEACETYLASE"/>
    <property type="match status" value="1"/>
</dbReference>
<keyword evidence="2" id="KW-0479">Metal-binding</keyword>
<keyword evidence="8" id="KW-1185">Reference proteome</keyword>
<dbReference type="NCBIfam" id="TIGR00221">
    <property type="entry name" value="nagA"/>
    <property type="match status" value="1"/>
</dbReference>
<organism evidence="7 8">
    <name type="scientific">Heyndrickxia vini</name>
    <dbReference type="NCBI Taxonomy" id="1476025"/>
    <lineage>
        <taxon>Bacteria</taxon>
        <taxon>Bacillati</taxon>
        <taxon>Bacillota</taxon>
        <taxon>Bacilli</taxon>
        <taxon>Bacillales</taxon>
        <taxon>Bacillaceae</taxon>
        <taxon>Heyndrickxia</taxon>
    </lineage>
</organism>
<evidence type="ECO:0000313" key="8">
    <source>
        <dbReference type="Proteomes" id="UP000595691"/>
    </source>
</evidence>
<dbReference type="InterPro" id="IPR032466">
    <property type="entry name" value="Metal_Hydrolase"/>
</dbReference>
<evidence type="ECO:0000256" key="2">
    <source>
        <dbReference type="ARBA" id="ARBA00022723"/>
    </source>
</evidence>
<reference evidence="7 8" key="1">
    <citation type="submission" date="2020-11" db="EMBL/GenBank/DDBJ databases">
        <title>Taxonomic evaluation of the Bacillus sporothermodurans group of bacteria based on whole genome sequences.</title>
        <authorList>
            <person name="Fiedler G."/>
            <person name="Herbstmann A.-D."/>
            <person name="Doll E."/>
            <person name="Wenning M."/>
            <person name="Brinks E."/>
            <person name="Kabisch J."/>
            <person name="Breitenwieser F."/>
            <person name="Lappann M."/>
            <person name="Boehnlein C."/>
            <person name="Franz C."/>
        </authorList>
    </citation>
    <scope>NUCLEOTIDE SEQUENCE [LARGE SCALE GENOMIC DNA]</scope>
    <source>
        <strain evidence="7 8">JCM 19841</strain>
    </source>
</reference>
<feature type="domain" description="Amidohydrolase-related" evidence="6">
    <location>
        <begin position="56"/>
        <end position="371"/>
    </location>
</feature>
<dbReference type="PIRSF" id="PIRSF038994">
    <property type="entry name" value="NagA"/>
    <property type="match status" value="1"/>
</dbReference>
<accession>A0ABX7E413</accession>
<dbReference type="PANTHER" id="PTHR11113">
    <property type="entry name" value="N-ACETYLGLUCOSAMINE-6-PHOSPHATE DEACETYLASE"/>
    <property type="match status" value="1"/>
</dbReference>
<dbReference type="Proteomes" id="UP000595691">
    <property type="component" value="Chromosome"/>
</dbReference>
<dbReference type="EMBL" id="CP065425">
    <property type="protein sequence ID" value="QQZ09985.1"/>
    <property type="molecule type" value="Genomic_DNA"/>
</dbReference>
<dbReference type="SUPFAM" id="SSF51338">
    <property type="entry name" value="Composite domain of metallo-dependent hydrolases"/>
    <property type="match status" value="1"/>
</dbReference>
<dbReference type="RefSeq" id="WP_202778934.1">
    <property type="nucleotide sequence ID" value="NZ_CP065425.1"/>
</dbReference>
<name>A0ABX7E413_9BACI</name>
<sequence>MALGQNVVINANLFTGDENIANGFLRFEGKKITEIGDMNQYQPEQDEKVIDAGGNIVIPGMIDVHIHGGYGVDVMDADPEKLVFLSEQLLQEGVTTFFATTITQDYPAIEAALASVKKATETGKTTIKGVHLEGPFISEKRAGAQPLEFISAPDIDLFLQWHEASGKQIKLVTYAPEKKGAREFEDVMIKNGIVPSMGHSDAVRAELLESKTTHATHLYNGMRGLHHREAGVAGHALLSPHIQAEIIADGIHVHPDMVNLTYKLKGANGIVLISDAMRAKGLPDGESELGGQKVFVKNGECRLENGSLAGSILTMDQAFRNIIQFTGCSIAEAVQMTSGNQAKEFGLTSKGFLKKDMDADFAIMNQNLEVIETYHLGNSYRKGE</sequence>
<comment type="similarity">
    <text evidence="1 5">Belongs to the metallo-dependent hydrolases superfamily. NagA family.</text>
</comment>
<dbReference type="EC" id="3.5.1.25" evidence="7"/>
<gene>
    <name evidence="7" type="primary">nagA</name>
    <name evidence="7" type="ORF">I5776_03175</name>
</gene>
<protein>
    <submittedName>
        <fullName evidence="7">N-acetylglucosamine-6-phosphate deacetylase</fullName>
        <ecNumber evidence="7">3.5.1.25</ecNumber>
    </submittedName>
</protein>
<evidence type="ECO:0000259" key="6">
    <source>
        <dbReference type="Pfam" id="PF01979"/>
    </source>
</evidence>
<evidence type="ECO:0000313" key="7">
    <source>
        <dbReference type="EMBL" id="QQZ09985.1"/>
    </source>
</evidence>
<dbReference type="SUPFAM" id="SSF51556">
    <property type="entry name" value="Metallo-dependent hydrolases"/>
    <property type="match status" value="1"/>
</dbReference>
<dbReference type="InterPro" id="IPR011059">
    <property type="entry name" value="Metal-dep_hydrolase_composite"/>
</dbReference>
<dbReference type="InterPro" id="IPR006680">
    <property type="entry name" value="Amidohydro-rel"/>
</dbReference>
<dbReference type="Pfam" id="PF01979">
    <property type="entry name" value="Amidohydro_1"/>
    <property type="match status" value="1"/>
</dbReference>
<dbReference type="InterPro" id="IPR003764">
    <property type="entry name" value="GlcNAc_6-P_deAcase"/>
</dbReference>
<dbReference type="GO" id="GO:0008448">
    <property type="term" value="F:N-acetylglucosamine-6-phosphate deacetylase activity"/>
    <property type="evidence" value="ECO:0007669"/>
    <property type="project" value="UniProtKB-EC"/>
</dbReference>
<evidence type="ECO:0000256" key="4">
    <source>
        <dbReference type="ARBA" id="ARBA00023277"/>
    </source>
</evidence>
<keyword evidence="4 5" id="KW-0119">Carbohydrate metabolism</keyword>
<evidence type="ECO:0000256" key="5">
    <source>
        <dbReference type="PIRNR" id="PIRNR038994"/>
    </source>
</evidence>
<evidence type="ECO:0000256" key="3">
    <source>
        <dbReference type="ARBA" id="ARBA00022801"/>
    </source>
</evidence>